<dbReference type="EMBL" id="CP000927">
    <property type="protein sequence ID" value="ABZ70289.1"/>
    <property type="molecule type" value="Genomic_DNA"/>
</dbReference>
<dbReference type="HOGENOM" id="CLU_078806_0_0_5"/>
<gene>
    <name evidence="1" type="ordered locus">Caul_1159</name>
</gene>
<dbReference type="eggNOG" id="ENOG502ZYRP">
    <property type="taxonomic scope" value="Bacteria"/>
</dbReference>
<proteinExistence type="predicted"/>
<reference evidence="1" key="1">
    <citation type="submission" date="2008-01" db="EMBL/GenBank/DDBJ databases">
        <title>Complete sequence of chromosome of Caulobacter sp. K31.</title>
        <authorList>
            <consortium name="US DOE Joint Genome Institute"/>
            <person name="Copeland A."/>
            <person name="Lucas S."/>
            <person name="Lapidus A."/>
            <person name="Barry K."/>
            <person name="Glavina del Rio T."/>
            <person name="Dalin E."/>
            <person name="Tice H."/>
            <person name="Pitluck S."/>
            <person name="Bruce D."/>
            <person name="Goodwin L."/>
            <person name="Thompson L.S."/>
            <person name="Brettin T."/>
            <person name="Detter J.C."/>
            <person name="Han C."/>
            <person name="Schmutz J."/>
            <person name="Larimer F."/>
            <person name="Land M."/>
            <person name="Hauser L."/>
            <person name="Kyrpides N."/>
            <person name="Kim E."/>
            <person name="Stephens C."/>
            <person name="Richardson P."/>
        </authorList>
    </citation>
    <scope>NUCLEOTIDE SEQUENCE [LARGE SCALE GENOMIC DNA]</scope>
    <source>
        <strain evidence="1">K31</strain>
    </source>
</reference>
<organism evidence="1">
    <name type="scientific">Caulobacter sp. (strain K31)</name>
    <dbReference type="NCBI Taxonomy" id="366602"/>
    <lineage>
        <taxon>Bacteria</taxon>
        <taxon>Pseudomonadati</taxon>
        <taxon>Pseudomonadota</taxon>
        <taxon>Alphaproteobacteria</taxon>
        <taxon>Caulobacterales</taxon>
        <taxon>Caulobacteraceae</taxon>
        <taxon>Caulobacter</taxon>
    </lineage>
</organism>
<dbReference type="STRING" id="366602.Caul_1159"/>
<dbReference type="AlphaFoldDB" id="B0SXW6"/>
<evidence type="ECO:0000313" key="1">
    <source>
        <dbReference type="EMBL" id="ABZ70289.1"/>
    </source>
</evidence>
<dbReference type="KEGG" id="cak:Caul_1159"/>
<accession>B0SXW6</accession>
<name>B0SXW6_CAUSK</name>
<protein>
    <submittedName>
        <fullName evidence="1">Uncharacterized protein</fullName>
    </submittedName>
</protein>
<sequence precursor="true">MQINRARIRNLGNYLSALPAGVAFRAIALADGQTLHRLGLSDDPGQGETLLPRAIGPISRFNAEGRWAPLKDEPRESRYIRTLSWNWTTWDGQEHSDFKDIYRDCYQRAFEPPPGVELTYVEHADRRLITSPELQNVEAQASHNLHVINLLLEVFGACELVTADLAQLTPALNRANWRILPPGPHPWERIAEYLDRAVGRLGEGTQRVIRDRQRTIQDHGPDEVWVGEGGFDDYMAYVFRDRGIVVLESVRKGNAIYAFTSDWRAVSQLTKAEIIQNDLHQARIVHIDGWKGRLSGLLRKAA</sequence>
<dbReference type="OrthoDB" id="4775248at2"/>